<accession>A0A4V1M3L9</accession>
<comment type="subcellular location">
    <subcellularLocation>
        <location evidence="1">Nucleus</location>
    </subcellularLocation>
</comment>
<dbReference type="InParanoid" id="A0A4V1M3L9"/>
<keyword evidence="5" id="KW-0539">Nucleus</keyword>
<feature type="compositionally biased region" description="Basic and acidic residues" evidence="6">
    <location>
        <begin position="117"/>
        <end position="132"/>
    </location>
</feature>
<name>A0A4V1M3L9_TREME</name>
<dbReference type="InterPro" id="IPR036864">
    <property type="entry name" value="Zn2-C6_fun-type_DNA-bd_sf"/>
</dbReference>
<dbReference type="GO" id="GO:0005634">
    <property type="term" value="C:nucleus"/>
    <property type="evidence" value="ECO:0007669"/>
    <property type="project" value="UniProtKB-SubCell"/>
</dbReference>
<feature type="compositionally biased region" description="Polar residues" evidence="6">
    <location>
        <begin position="104"/>
        <end position="115"/>
    </location>
</feature>
<evidence type="ECO:0000256" key="3">
    <source>
        <dbReference type="ARBA" id="ARBA00023125"/>
    </source>
</evidence>
<proteinExistence type="predicted"/>
<dbReference type="EMBL" id="SDIL01000071">
    <property type="protein sequence ID" value="RXK37327.1"/>
    <property type="molecule type" value="Genomic_DNA"/>
</dbReference>
<keyword evidence="3" id="KW-0238">DNA-binding</keyword>
<dbReference type="AlphaFoldDB" id="A0A4V1M3L9"/>
<dbReference type="Proteomes" id="UP000289152">
    <property type="component" value="Unassembled WGS sequence"/>
</dbReference>
<evidence type="ECO:0000256" key="4">
    <source>
        <dbReference type="ARBA" id="ARBA00023163"/>
    </source>
</evidence>
<dbReference type="PANTHER" id="PTHR31845">
    <property type="entry name" value="FINGER DOMAIN PROTEIN, PUTATIVE-RELATED"/>
    <property type="match status" value="1"/>
</dbReference>
<keyword evidence="4" id="KW-0804">Transcription</keyword>
<protein>
    <recommendedName>
        <fullName evidence="9">Zn(2)-C6 fungal-type domain-containing protein</fullName>
    </recommendedName>
</protein>
<evidence type="ECO:0000313" key="8">
    <source>
        <dbReference type="Proteomes" id="UP000289152"/>
    </source>
</evidence>
<evidence type="ECO:0000256" key="6">
    <source>
        <dbReference type="SAM" id="MobiDB-lite"/>
    </source>
</evidence>
<evidence type="ECO:0000256" key="2">
    <source>
        <dbReference type="ARBA" id="ARBA00023015"/>
    </source>
</evidence>
<keyword evidence="8" id="KW-1185">Reference proteome</keyword>
<dbReference type="GO" id="GO:0000976">
    <property type="term" value="F:transcription cis-regulatory region binding"/>
    <property type="evidence" value="ECO:0007669"/>
    <property type="project" value="TreeGrafter"/>
</dbReference>
<dbReference type="InterPro" id="IPR051089">
    <property type="entry name" value="prtT"/>
</dbReference>
<comment type="caution">
    <text evidence="7">The sequence shown here is derived from an EMBL/GenBank/DDBJ whole genome shotgun (WGS) entry which is preliminary data.</text>
</comment>
<dbReference type="OrthoDB" id="3364175at2759"/>
<evidence type="ECO:0000256" key="1">
    <source>
        <dbReference type="ARBA" id="ARBA00004123"/>
    </source>
</evidence>
<reference evidence="7 8" key="1">
    <citation type="submission" date="2016-06" db="EMBL/GenBank/DDBJ databases">
        <title>Evolution of pathogenesis and genome organization in the Tremellales.</title>
        <authorList>
            <person name="Cuomo C."/>
            <person name="Litvintseva A."/>
            <person name="Heitman J."/>
            <person name="Chen Y."/>
            <person name="Sun S."/>
            <person name="Springer D."/>
            <person name="Dromer F."/>
            <person name="Young S."/>
            <person name="Zeng Q."/>
            <person name="Chapman S."/>
            <person name="Gujja S."/>
            <person name="Saif S."/>
            <person name="Birren B."/>
        </authorList>
    </citation>
    <scope>NUCLEOTIDE SEQUENCE [LARGE SCALE GENOMIC DNA]</scope>
    <source>
        <strain evidence="7 8">ATCC 28783</strain>
    </source>
</reference>
<dbReference type="GO" id="GO:0008270">
    <property type="term" value="F:zinc ion binding"/>
    <property type="evidence" value="ECO:0007669"/>
    <property type="project" value="InterPro"/>
</dbReference>
<evidence type="ECO:0000313" key="7">
    <source>
        <dbReference type="EMBL" id="RXK37327.1"/>
    </source>
</evidence>
<evidence type="ECO:0008006" key="9">
    <source>
        <dbReference type="Google" id="ProtNLM"/>
    </source>
</evidence>
<organism evidence="7 8">
    <name type="scientific">Tremella mesenterica</name>
    <name type="common">Jelly fungus</name>
    <dbReference type="NCBI Taxonomy" id="5217"/>
    <lineage>
        <taxon>Eukaryota</taxon>
        <taxon>Fungi</taxon>
        <taxon>Dikarya</taxon>
        <taxon>Basidiomycota</taxon>
        <taxon>Agaricomycotina</taxon>
        <taxon>Tremellomycetes</taxon>
        <taxon>Tremellales</taxon>
        <taxon>Tremellaceae</taxon>
        <taxon>Tremella</taxon>
    </lineage>
</organism>
<dbReference type="Gene3D" id="4.10.240.10">
    <property type="entry name" value="Zn(2)-C6 fungal-type DNA-binding domain"/>
    <property type="match status" value="1"/>
</dbReference>
<gene>
    <name evidence="7" type="ORF">M231_05393</name>
</gene>
<dbReference type="InterPro" id="IPR001138">
    <property type="entry name" value="Zn2Cys6_DnaBD"/>
</dbReference>
<evidence type="ECO:0000256" key="5">
    <source>
        <dbReference type="ARBA" id="ARBA00023242"/>
    </source>
</evidence>
<dbReference type="GO" id="GO:0000981">
    <property type="term" value="F:DNA-binding transcription factor activity, RNA polymerase II-specific"/>
    <property type="evidence" value="ECO:0007669"/>
    <property type="project" value="InterPro"/>
</dbReference>
<dbReference type="SUPFAM" id="SSF57701">
    <property type="entry name" value="Zn2/Cys6 DNA-binding domain"/>
    <property type="match status" value="1"/>
</dbReference>
<dbReference type="PANTHER" id="PTHR31845:SF21">
    <property type="entry name" value="REGULATORY PROTEIN LEU3"/>
    <property type="match status" value="1"/>
</dbReference>
<feature type="region of interest" description="Disordered" evidence="6">
    <location>
        <begin position="104"/>
        <end position="132"/>
    </location>
</feature>
<sequence>MDSGRPLKRPKVFKACDNCVSAKTRCEELTDQGCRRCRQRSKACSLIYEIQVEPDSYPSHKQPQHDHVDHITLSDQTKRIESLENRISQLEAVQLIITTPVNDPTVRTSASTSINGKDGEREKGKGDRMEEMKRRGLKDIKDQMEKNAFMNRWDDFKHMWFQEGIFGFAAENGYPNVISLGLINEEQVEMYCQGFKHHFTRLLPFRPFLDITSNSPKHPFVLLSILVYMRHLHDLDLSQIIDQSLQHVSRGAISIDVILALLILSLTPLDTSLPRLQPTAFRLISLAFSIGMDMGLEQRSESGLRDVETLYGLGSRRGLDDILLWETVKRRYNILRLMHSPNILPVNFHHLPDHDNPLTMRTIQHLRDETRMIRACDDLIRELTQLEKDVGRIVVDLSEMLILWDGFETTVEKLREERGHENLLLQRDSQAVILAMSIRITGLIQSVPWPVSPVLRRPAFQHMGMKLLQNVRRSSSFILSLSSIELRCLPSYLIHMHLIATFVAHRAHAFLMQHRRPVSDGMVESALLIKTEERFRSMEGAPKAILEHMEEQFGKLGVEEAGMNQTDGWNGVGHGEGFDPMGLAGWLGMDGNIDWEVLFGTGMVGGSMT</sequence>
<dbReference type="CDD" id="cd00067">
    <property type="entry name" value="GAL4"/>
    <property type="match status" value="1"/>
</dbReference>
<keyword evidence="2" id="KW-0805">Transcription regulation</keyword>